<dbReference type="AlphaFoldDB" id="A0A2T0WWQ3"/>
<sequence length="195" mass="22000">MARTQGSHSDITGPRVRAAALRLFASQGYAAVSMRKIASEVGLQVGALYNYTADKQSLLFDLMNEHLQALLEARANASANGDPMDRLQEFTAFHIRYHEERPDEVFIAYMELRNLSPENFVVIEKLRDRYEGELEAILSDGVRAGVFDLAEPKVSARAIISMLNGVTTWYRRGGRLSLDEVETVYWNMVRKAVSR</sequence>
<proteinExistence type="predicted"/>
<dbReference type="RefSeq" id="WP_106263661.1">
    <property type="nucleotide sequence ID" value="NZ_PVTQ01000004.1"/>
</dbReference>
<dbReference type="SUPFAM" id="SSF46689">
    <property type="entry name" value="Homeodomain-like"/>
    <property type="match status" value="1"/>
</dbReference>
<evidence type="ECO:0000256" key="1">
    <source>
        <dbReference type="ARBA" id="ARBA00023015"/>
    </source>
</evidence>
<name>A0A2T0WWQ3_9RHOB</name>
<evidence type="ECO:0000313" key="7">
    <source>
        <dbReference type="Proteomes" id="UP000238392"/>
    </source>
</evidence>
<reference evidence="6 7" key="1">
    <citation type="submission" date="2018-03" db="EMBL/GenBank/DDBJ databases">
        <title>Genomic Encyclopedia of Archaeal and Bacterial Type Strains, Phase II (KMG-II): from individual species to whole genera.</title>
        <authorList>
            <person name="Goeker M."/>
        </authorList>
    </citation>
    <scope>NUCLEOTIDE SEQUENCE [LARGE SCALE GENOMIC DNA]</scope>
    <source>
        <strain evidence="6 7">DSM 100212</strain>
    </source>
</reference>
<feature type="DNA-binding region" description="H-T-H motif" evidence="4">
    <location>
        <begin position="33"/>
        <end position="52"/>
    </location>
</feature>
<evidence type="ECO:0000259" key="5">
    <source>
        <dbReference type="PROSITE" id="PS50977"/>
    </source>
</evidence>
<gene>
    <name evidence="6" type="ORF">CLV74_104149</name>
</gene>
<protein>
    <submittedName>
        <fullName evidence="6">AcrR family transcriptional regulator</fullName>
    </submittedName>
</protein>
<dbReference type="EMBL" id="PVTQ01000004">
    <property type="protein sequence ID" value="PRY91133.1"/>
    <property type="molecule type" value="Genomic_DNA"/>
</dbReference>
<dbReference type="InterPro" id="IPR036271">
    <property type="entry name" value="Tet_transcr_reg_TetR-rel_C_sf"/>
</dbReference>
<dbReference type="InterPro" id="IPR050109">
    <property type="entry name" value="HTH-type_TetR-like_transc_reg"/>
</dbReference>
<dbReference type="SUPFAM" id="SSF48498">
    <property type="entry name" value="Tetracyclin repressor-like, C-terminal domain"/>
    <property type="match status" value="1"/>
</dbReference>
<organism evidence="6 7">
    <name type="scientific">Donghicola tyrosinivorans</name>
    <dbReference type="NCBI Taxonomy" id="1652492"/>
    <lineage>
        <taxon>Bacteria</taxon>
        <taxon>Pseudomonadati</taxon>
        <taxon>Pseudomonadota</taxon>
        <taxon>Alphaproteobacteria</taxon>
        <taxon>Rhodobacterales</taxon>
        <taxon>Roseobacteraceae</taxon>
        <taxon>Donghicola</taxon>
    </lineage>
</organism>
<dbReference type="GO" id="GO:0000976">
    <property type="term" value="F:transcription cis-regulatory region binding"/>
    <property type="evidence" value="ECO:0007669"/>
    <property type="project" value="TreeGrafter"/>
</dbReference>
<dbReference type="InterPro" id="IPR001647">
    <property type="entry name" value="HTH_TetR"/>
</dbReference>
<dbReference type="PRINTS" id="PR00455">
    <property type="entry name" value="HTHTETR"/>
</dbReference>
<evidence type="ECO:0000256" key="3">
    <source>
        <dbReference type="ARBA" id="ARBA00023163"/>
    </source>
</evidence>
<dbReference type="PANTHER" id="PTHR30055:SF240">
    <property type="entry name" value="HTH-TYPE TRANSCRIPTIONAL REGULATOR ACRR"/>
    <property type="match status" value="1"/>
</dbReference>
<keyword evidence="7" id="KW-1185">Reference proteome</keyword>
<comment type="caution">
    <text evidence="6">The sequence shown here is derived from an EMBL/GenBank/DDBJ whole genome shotgun (WGS) entry which is preliminary data.</text>
</comment>
<accession>A0A2T0WWQ3</accession>
<dbReference type="OrthoDB" id="9814200at2"/>
<evidence type="ECO:0000256" key="4">
    <source>
        <dbReference type="PROSITE-ProRule" id="PRU00335"/>
    </source>
</evidence>
<keyword evidence="3" id="KW-0804">Transcription</keyword>
<dbReference type="InterPro" id="IPR041490">
    <property type="entry name" value="KstR2_TetR_C"/>
</dbReference>
<feature type="domain" description="HTH tetR-type" evidence="5">
    <location>
        <begin position="10"/>
        <end position="70"/>
    </location>
</feature>
<dbReference type="Pfam" id="PF00440">
    <property type="entry name" value="TetR_N"/>
    <property type="match status" value="1"/>
</dbReference>
<dbReference type="PROSITE" id="PS50977">
    <property type="entry name" value="HTH_TETR_2"/>
    <property type="match status" value="1"/>
</dbReference>
<dbReference type="Gene3D" id="1.10.357.10">
    <property type="entry name" value="Tetracycline Repressor, domain 2"/>
    <property type="match status" value="1"/>
</dbReference>
<evidence type="ECO:0000256" key="2">
    <source>
        <dbReference type="ARBA" id="ARBA00023125"/>
    </source>
</evidence>
<keyword evidence="1" id="KW-0805">Transcription regulation</keyword>
<keyword evidence="2 4" id="KW-0238">DNA-binding</keyword>
<dbReference type="Pfam" id="PF17932">
    <property type="entry name" value="TetR_C_24"/>
    <property type="match status" value="1"/>
</dbReference>
<dbReference type="PANTHER" id="PTHR30055">
    <property type="entry name" value="HTH-TYPE TRANSCRIPTIONAL REGULATOR RUTR"/>
    <property type="match status" value="1"/>
</dbReference>
<dbReference type="Proteomes" id="UP000238392">
    <property type="component" value="Unassembled WGS sequence"/>
</dbReference>
<dbReference type="GO" id="GO:0003700">
    <property type="term" value="F:DNA-binding transcription factor activity"/>
    <property type="evidence" value="ECO:0007669"/>
    <property type="project" value="TreeGrafter"/>
</dbReference>
<dbReference type="InterPro" id="IPR009057">
    <property type="entry name" value="Homeodomain-like_sf"/>
</dbReference>
<evidence type="ECO:0000313" key="6">
    <source>
        <dbReference type="EMBL" id="PRY91133.1"/>
    </source>
</evidence>